<reference evidence="1 2" key="1">
    <citation type="submission" date="2023-02" db="EMBL/GenBank/DDBJ databases">
        <title>LHISI_Scaffold_Assembly.</title>
        <authorList>
            <person name="Stuart O.P."/>
            <person name="Cleave R."/>
            <person name="Magrath M.J.L."/>
            <person name="Mikheyev A.S."/>
        </authorList>
    </citation>
    <scope>NUCLEOTIDE SEQUENCE [LARGE SCALE GENOMIC DNA]</scope>
    <source>
        <strain evidence="1">Daus_M_001</strain>
        <tissue evidence="1">Leg muscle</tissue>
    </source>
</reference>
<evidence type="ECO:0000313" key="1">
    <source>
        <dbReference type="EMBL" id="KAJ8879155.1"/>
    </source>
</evidence>
<accession>A0ABQ9H4E1</accession>
<dbReference type="Proteomes" id="UP001159363">
    <property type="component" value="Chromosome 6"/>
</dbReference>
<gene>
    <name evidence="1" type="ORF">PR048_019761</name>
</gene>
<name>A0ABQ9H4E1_9NEOP</name>
<proteinExistence type="predicted"/>
<keyword evidence="2" id="KW-1185">Reference proteome</keyword>
<protein>
    <submittedName>
        <fullName evidence="1">Uncharacterized protein</fullName>
    </submittedName>
</protein>
<sequence>MRVKRGEGIVRHDSHMQIYRSNPAGNRTRFALVGGEKSQQFTTAASRKHNGYRWPDIPISISSRGDGPMRKDAAPRATLAYIGALFDIFGPRFLAGAGGFQRLTFRNVLQYRSYHGSMFGGVIKQAVRLGPDHIITSGKNLTALNLEIWVNVKLSLVGVSSAQQMFHPGATVLLDGNVAVHRPAGKNNLRLVELTTSLPPERTRFDSRGFTSGFSHVGIEPDDASGWRAFSGISVSSPLNSGTAPYPPCFALIVSQDLVHLVDSEVIRDGASCTRKRDWGRIRKESAMVFIWDPSEHSPGVISENHGNPKSGWPDRMRVQMARAVSTECFRWRDSEEPTADSSTIERKGWLLWIRHRHFVRVVTSPGARQSHSFCRCETRFQNVIIEFPYVVLGDGTIDLAGVTAPPPAAGGVHDLRECARIFWKLGSSAQRGIWRSYSAVADDTINTFQPEGRQSLVEATWLKRRLTTTEVERLRVSSVSCCVDKRVGVVPDESKDRITVSTNGMDIRPRPQPVRSDGHALRGIRYRPRGHIGPKDTFGSTAFHAARPLTHPAFRVLRLEQADTRCGTHDVMAYAVPRGQEFLTSVPLENHTTYLNDRGLSHLALSPEAVELRRGYGERHSELLGSSVPVDVTKEKDAACHTVMPDIRVACCNPPCFRIGSGGSCLPAFGEVRPVCSN</sequence>
<organism evidence="1 2">
    <name type="scientific">Dryococelus australis</name>
    <dbReference type="NCBI Taxonomy" id="614101"/>
    <lineage>
        <taxon>Eukaryota</taxon>
        <taxon>Metazoa</taxon>
        <taxon>Ecdysozoa</taxon>
        <taxon>Arthropoda</taxon>
        <taxon>Hexapoda</taxon>
        <taxon>Insecta</taxon>
        <taxon>Pterygota</taxon>
        <taxon>Neoptera</taxon>
        <taxon>Polyneoptera</taxon>
        <taxon>Phasmatodea</taxon>
        <taxon>Verophasmatodea</taxon>
        <taxon>Anareolatae</taxon>
        <taxon>Phasmatidae</taxon>
        <taxon>Eurycanthinae</taxon>
        <taxon>Dryococelus</taxon>
    </lineage>
</organism>
<comment type="caution">
    <text evidence="1">The sequence shown here is derived from an EMBL/GenBank/DDBJ whole genome shotgun (WGS) entry which is preliminary data.</text>
</comment>
<dbReference type="EMBL" id="JARBHB010000007">
    <property type="protein sequence ID" value="KAJ8879155.1"/>
    <property type="molecule type" value="Genomic_DNA"/>
</dbReference>
<evidence type="ECO:0000313" key="2">
    <source>
        <dbReference type="Proteomes" id="UP001159363"/>
    </source>
</evidence>